<evidence type="ECO:0000313" key="4">
    <source>
        <dbReference type="Proteomes" id="UP000824037"/>
    </source>
</evidence>
<reference evidence="3" key="1">
    <citation type="journal article" date="2021" name="PeerJ">
        <title>Extensive microbial diversity within the chicken gut microbiome revealed by metagenomics and culture.</title>
        <authorList>
            <person name="Gilroy R."/>
            <person name="Ravi A."/>
            <person name="Getino M."/>
            <person name="Pursley I."/>
            <person name="Horton D.L."/>
            <person name="Alikhan N.F."/>
            <person name="Baker D."/>
            <person name="Gharbi K."/>
            <person name="Hall N."/>
            <person name="Watson M."/>
            <person name="Adriaenssens E.M."/>
            <person name="Foster-Nyarko E."/>
            <person name="Jarju S."/>
            <person name="Secka A."/>
            <person name="Antonio M."/>
            <person name="Oren A."/>
            <person name="Chaudhuri R.R."/>
            <person name="La Ragione R."/>
            <person name="Hildebrand F."/>
            <person name="Pallen M.J."/>
        </authorList>
    </citation>
    <scope>NUCLEOTIDE SEQUENCE</scope>
    <source>
        <strain evidence="3">ChiGjej4B4-7305</strain>
    </source>
</reference>
<evidence type="ECO:0000256" key="1">
    <source>
        <dbReference type="SAM" id="MobiDB-lite"/>
    </source>
</evidence>
<dbReference type="CDD" id="cd00085">
    <property type="entry name" value="HNHc"/>
    <property type="match status" value="1"/>
</dbReference>
<sequence>VLICEQSDVGTTPEDAAAPENDRQTSTAECVRASRRSETVLHATLDDLAGAASRGVVGPHLELGPALHPETARRLCCDSGLLLHLHEDAPAGARPEATVSRNGLPGRTIDLGRRRRRPNAALFRALWTRDQGCVFPACGRRHYLHAHHLRHWALGGPTTLENMALLCGEHHRSHHEGGFDLRPGPDGTLHTYAPDGTLVQPVPLSPVSTGTAVAESSSREASADLLTATDARPFPLGYAVSTFLMNRRARVTAEEELARAA</sequence>
<dbReference type="AlphaFoldDB" id="A0A9D2J3P3"/>
<accession>A0A9D2J3P3</accession>
<dbReference type="GO" id="GO:0008270">
    <property type="term" value="F:zinc ion binding"/>
    <property type="evidence" value="ECO:0007669"/>
    <property type="project" value="InterPro"/>
</dbReference>
<feature type="region of interest" description="Disordered" evidence="1">
    <location>
        <begin position="1"/>
        <end position="29"/>
    </location>
</feature>
<dbReference type="Pfam" id="PF01844">
    <property type="entry name" value="HNH"/>
    <property type="match status" value="1"/>
</dbReference>
<dbReference type="InterPro" id="IPR002711">
    <property type="entry name" value="HNH"/>
</dbReference>
<dbReference type="InterPro" id="IPR003615">
    <property type="entry name" value="HNH_nuc"/>
</dbReference>
<evidence type="ECO:0000313" key="3">
    <source>
        <dbReference type="EMBL" id="HIZ35795.1"/>
    </source>
</evidence>
<dbReference type="GO" id="GO:0003676">
    <property type="term" value="F:nucleic acid binding"/>
    <property type="evidence" value="ECO:0007669"/>
    <property type="project" value="InterPro"/>
</dbReference>
<comment type="caution">
    <text evidence="3">The sequence shown here is derived from an EMBL/GenBank/DDBJ whole genome shotgun (WGS) entry which is preliminary data.</text>
</comment>
<reference evidence="3" key="2">
    <citation type="submission" date="2021-04" db="EMBL/GenBank/DDBJ databases">
        <authorList>
            <person name="Gilroy R."/>
        </authorList>
    </citation>
    <scope>NUCLEOTIDE SEQUENCE</scope>
    <source>
        <strain evidence="3">ChiGjej4B4-7305</strain>
    </source>
</reference>
<dbReference type="EMBL" id="DXBY01000144">
    <property type="protein sequence ID" value="HIZ35795.1"/>
    <property type="molecule type" value="Genomic_DNA"/>
</dbReference>
<name>A0A9D2J3P3_9MICO</name>
<dbReference type="Proteomes" id="UP000824037">
    <property type="component" value="Unassembled WGS sequence"/>
</dbReference>
<gene>
    <name evidence="3" type="ORF">H9815_08450</name>
</gene>
<evidence type="ECO:0000259" key="2">
    <source>
        <dbReference type="SMART" id="SM00507"/>
    </source>
</evidence>
<keyword evidence="3" id="KW-0378">Hydrolase</keyword>
<proteinExistence type="predicted"/>
<organism evidence="3 4">
    <name type="scientific">Candidatus Ruania gallistercoris</name>
    <dbReference type="NCBI Taxonomy" id="2838746"/>
    <lineage>
        <taxon>Bacteria</taxon>
        <taxon>Bacillati</taxon>
        <taxon>Actinomycetota</taxon>
        <taxon>Actinomycetes</taxon>
        <taxon>Micrococcales</taxon>
        <taxon>Ruaniaceae</taxon>
        <taxon>Ruania</taxon>
    </lineage>
</organism>
<dbReference type="SMART" id="SM00507">
    <property type="entry name" value="HNHc"/>
    <property type="match status" value="1"/>
</dbReference>
<keyword evidence="3" id="KW-0255">Endonuclease</keyword>
<dbReference type="Gene3D" id="1.10.30.50">
    <property type="match status" value="1"/>
</dbReference>
<protein>
    <submittedName>
        <fullName evidence="3">HNH endonuclease</fullName>
    </submittedName>
</protein>
<feature type="domain" description="HNH nuclease" evidence="2">
    <location>
        <begin position="121"/>
        <end position="172"/>
    </location>
</feature>
<dbReference type="GO" id="GO:0004519">
    <property type="term" value="F:endonuclease activity"/>
    <property type="evidence" value="ECO:0007669"/>
    <property type="project" value="UniProtKB-KW"/>
</dbReference>
<feature type="non-terminal residue" evidence="3">
    <location>
        <position position="1"/>
    </location>
</feature>
<keyword evidence="3" id="KW-0540">Nuclease</keyword>